<dbReference type="InterPro" id="IPR023459">
    <property type="entry name" value="Tscrpt_elong_fac_GreA/B_fam"/>
</dbReference>
<evidence type="ECO:0000256" key="9">
    <source>
        <dbReference type="RuleBase" id="RU000556"/>
    </source>
</evidence>
<dbReference type="EMBL" id="CP053452">
    <property type="protein sequence ID" value="QJW97952.1"/>
    <property type="molecule type" value="Genomic_DNA"/>
</dbReference>
<keyword evidence="5 8" id="KW-0804">Transcription</keyword>
<name>A0A6M5YYG4_9BACT</name>
<dbReference type="NCBIfam" id="TIGR01462">
    <property type="entry name" value="greA"/>
    <property type="match status" value="1"/>
</dbReference>
<sequence length="161" mass="17800">MADDRIPMTREGYEKLKAELDRLRGTDMIELTKRVATAREMGDLSENAEYHAAREDQGILQARINDLSDRLSRAVIVDTSTLPKDTIAFGSRVKVMDLDVDEEETFELVGPGQENPDKGRILTSSPIGQGLIGRKKGETVEIQVPSGTIRFKVLEISAATI</sequence>
<dbReference type="InterPro" id="IPR018151">
    <property type="entry name" value="TF_GreA/GreB_CS"/>
</dbReference>
<dbReference type="Proteomes" id="UP000503447">
    <property type="component" value="Chromosome"/>
</dbReference>
<dbReference type="FunFam" id="1.10.287.180:FF:000001">
    <property type="entry name" value="Transcription elongation factor GreA"/>
    <property type="match status" value="1"/>
</dbReference>
<protein>
    <recommendedName>
        <fullName evidence="2 8">Transcription elongation factor GreA</fullName>
    </recommendedName>
    <alternativeName>
        <fullName evidence="7 8">Transcript cleavage factor GreA</fullName>
    </alternativeName>
</protein>
<dbReference type="InterPro" id="IPR036953">
    <property type="entry name" value="GreA/GreB_C_sf"/>
</dbReference>
<keyword evidence="4 8" id="KW-0238">DNA-binding</keyword>
<evidence type="ECO:0000256" key="1">
    <source>
        <dbReference type="ARBA" id="ARBA00008213"/>
    </source>
</evidence>
<proteinExistence type="inferred from homology"/>
<gene>
    <name evidence="8" type="primary">greA</name>
    <name evidence="12" type="ORF">FTUN_5532</name>
</gene>
<dbReference type="SUPFAM" id="SSF46557">
    <property type="entry name" value="GreA transcript cleavage protein, N-terminal domain"/>
    <property type="match status" value="1"/>
</dbReference>
<keyword evidence="12" id="KW-0251">Elongation factor</keyword>
<evidence type="ECO:0000256" key="5">
    <source>
        <dbReference type="ARBA" id="ARBA00023163"/>
    </source>
</evidence>
<comment type="function">
    <text evidence="6 8 9">Necessary for efficient RNA polymerase transcription elongation past template-encoded arresting sites. The arresting sites in DNA have the property of trapping a certain fraction of elongating RNA polymerases that pass through, resulting in locked ternary complexes. Cleavage of the nascent transcript by cleavage factors such as GreA or GreB allows the resumption of elongation from the new 3'terminus. GreA releases sequences of 2 to 3 nucleotides.</text>
</comment>
<dbReference type="GO" id="GO:0006354">
    <property type="term" value="P:DNA-templated transcription elongation"/>
    <property type="evidence" value="ECO:0007669"/>
    <property type="project" value="TreeGrafter"/>
</dbReference>
<dbReference type="RefSeq" id="WP_171473228.1">
    <property type="nucleotide sequence ID" value="NZ_CP053452.2"/>
</dbReference>
<keyword evidence="3 8" id="KW-0805">Transcription regulation</keyword>
<feature type="domain" description="Transcription elongation factor GreA/GreB N-terminal" evidence="11">
    <location>
        <begin position="6"/>
        <end position="76"/>
    </location>
</feature>
<dbReference type="Gene3D" id="3.10.50.30">
    <property type="entry name" value="Transcription elongation factor, GreA/GreB, C-terminal domain"/>
    <property type="match status" value="1"/>
</dbReference>
<organism evidence="12 13">
    <name type="scientific">Frigoriglobus tundricola</name>
    <dbReference type="NCBI Taxonomy" id="2774151"/>
    <lineage>
        <taxon>Bacteria</taxon>
        <taxon>Pseudomonadati</taxon>
        <taxon>Planctomycetota</taxon>
        <taxon>Planctomycetia</taxon>
        <taxon>Gemmatales</taxon>
        <taxon>Gemmataceae</taxon>
        <taxon>Frigoriglobus</taxon>
    </lineage>
</organism>
<dbReference type="InterPro" id="IPR022691">
    <property type="entry name" value="Tscrpt_elong_fac_GreA/B_N"/>
</dbReference>
<dbReference type="NCBIfam" id="NF001261">
    <property type="entry name" value="PRK00226.1-2"/>
    <property type="match status" value="1"/>
</dbReference>
<keyword evidence="13" id="KW-1185">Reference proteome</keyword>
<evidence type="ECO:0000259" key="10">
    <source>
        <dbReference type="Pfam" id="PF01272"/>
    </source>
</evidence>
<dbReference type="HAMAP" id="MF_00105">
    <property type="entry name" value="GreA_GreB"/>
    <property type="match status" value="1"/>
</dbReference>
<evidence type="ECO:0000256" key="4">
    <source>
        <dbReference type="ARBA" id="ARBA00023125"/>
    </source>
</evidence>
<dbReference type="GO" id="GO:0003746">
    <property type="term" value="F:translation elongation factor activity"/>
    <property type="evidence" value="ECO:0007669"/>
    <property type="project" value="UniProtKB-KW"/>
</dbReference>
<evidence type="ECO:0000256" key="6">
    <source>
        <dbReference type="ARBA" id="ARBA00024916"/>
    </source>
</evidence>
<reference evidence="13" key="1">
    <citation type="submission" date="2020-05" db="EMBL/GenBank/DDBJ databases">
        <title>Frigoriglobus tundricola gen. nov., sp. nov., a psychrotolerant cellulolytic planctomycete of the family Gemmataceae with two divergent copies of 16S rRNA gene.</title>
        <authorList>
            <person name="Kulichevskaya I.S."/>
            <person name="Ivanova A.A."/>
            <person name="Naumoff D.G."/>
            <person name="Beletsky A.V."/>
            <person name="Rijpstra W.I.C."/>
            <person name="Sinninghe Damste J.S."/>
            <person name="Mardanov A.V."/>
            <person name="Ravin N.V."/>
            <person name="Dedysh S.N."/>
        </authorList>
    </citation>
    <scope>NUCLEOTIDE SEQUENCE [LARGE SCALE GENOMIC DNA]</scope>
    <source>
        <strain evidence="13">PL17</strain>
    </source>
</reference>
<dbReference type="PANTHER" id="PTHR30437">
    <property type="entry name" value="TRANSCRIPTION ELONGATION FACTOR GREA"/>
    <property type="match status" value="1"/>
</dbReference>
<keyword evidence="12" id="KW-0648">Protein biosynthesis</keyword>
<accession>A0A6M5YYG4</accession>
<dbReference type="PIRSF" id="PIRSF006092">
    <property type="entry name" value="GreA_GreB"/>
    <property type="match status" value="1"/>
</dbReference>
<dbReference type="NCBIfam" id="NF001263">
    <property type="entry name" value="PRK00226.1-4"/>
    <property type="match status" value="1"/>
</dbReference>
<evidence type="ECO:0000256" key="8">
    <source>
        <dbReference type="HAMAP-Rule" id="MF_00105"/>
    </source>
</evidence>
<dbReference type="AlphaFoldDB" id="A0A6M5YYG4"/>
<dbReference type="GO" id="GO:0003677">
    <property type="term" value="F:DNA binding"/>
    <property type="evidence" value="ECO:0007669"/>
    <property type="project" value="UniProtKB-UniRule"/>
</dbReference>
<dbReference type="InterPro" id="IPR001437">
    <property type="entry name" value="Tscrpt_elong_fac_GreA/B_C"/>
</dbReference>
<evidence type="ECO:0000313" key="12">
    <source>
        <dbReference type="EMBL" id="QJW97952.1"/>
    </source>
</evidence>
<feature type="domain" description="Transcription elongation factor GreA/GreB C-terminal" evidence="10">
    <location>
        <begin position="83"/>
        <end position="157"/>
    </location>
</feature>
<dbReference type="Pfam" id="PF03449">
    <property type="entry name" value="GreA_GreB_N"/>
    <property type="match status" value="1"/>
</dbReference>
<dbReference type="GO" id="GO:0070063">
    <property type="term" value="F:RNA polymerase binding"/>
    <property type="evidence" value="ECO:0007669"/>
    <property type="project" value="InterPro"/>
</dbReference>
<dbReference type="SUPFAM" id="SSF54534">
    <property type="entry name" value="FKBP-like"/>
    <property type="match status" value="1"/>
</dbReference>
<dbReference type="InterPro" id="IPR006359">
    <property type="entry name" value="Tscrpt_elong_fac_GreA"/>
</dbReference>
<evidence type="ECO:0000313" key="13">
    <source>
        <dbReference type="Proteomes" id="UP000503447"/>
    </source>
</evidence>
<dbReference type="InterPro" id="IPR036805">
    <property type="entry name" value="Tscrpt_elong_fac_GreA/B_N_sf"/>
</dbReference>
<dbReference type="GO" id="GO:0032784">
    <property type="term" value="P:regulation of DNA-templated transcription elongation"/>
    <property type="evidence" value="ECO:0007669"/>
    <property type="project" value="UniProtKB-UniRule"/>
</dbReference>
<dbReference type="InterPro" id="IPR028624">
    <property type="entry name" value="Tscrpt_elong_fac_GreA/B"/>
</dbReference>
<dbReference type="PROSITE" id="PS00829">
    <property type="entry name" value="GREAB_1"/>
    <property type="match status" value="1"/>
</dbReference>
<dbReference type="PANTHER" id="PTHR30437:SF4">
    <property type="entry name" value="TRANSCRIPTION ELONGATION FACTOR GREA"/>
    <property type="match status" value="1"/>
</dbReference>
<comment type="similarity">
    <text evidence="1 8 9">Belongs to the GreA/GreB family.</text>
</comment>
<evidence type="ECO:0000256" key="3">
    <source>
        <dbReference type="ARBA" id="ARBA00023015"/>
    </source>
</evidence>
<dbReference type="KEGG" id="ftj:FTUN_5532"/>
<evidence type="ECO:0000256" key="7">
    <source>
        <dbReference type="ARBA" id="ARBA00030776"/>
    </source>
</evidence>
<dbReference type="Pfam" id="PF01272">
    <property type="entry name" value="GreA_GreB"/>
    <property type="match status" value="1"/>
</dbReference>
<evidence type="ECO:0000256" key="2">
    <source>
        <dbReference type="ARBA" id="ARBA00013729"/>
    </source>
</evidence>
<dbReference type="Gene3D" id="1.10.287.180">
    <property type="entry name" value="Transcription elongation factor, GreA/GreB, N-terminal domain"/>
    <property type="match status" value="1"/>
</dbReference>
<evidence type="ECO:0000259" key="11">
    <source>
        <dbReference type="Pfam" id="PF03449"/>
    </source>
</evidence>